<keyword evidence="11" id="KW-0067">ATP-binding</keyword>
<dbReference type="GO" id="GO:0005886">
    <property type="term" value="C:plasma membrane"/>
    <property type="evidence" value="ECO:0007669"/>
    <property type="project" value="UniProtKB-SubCell"/>
</dbReference>
<evidence type="ECO:0000256" key="3">
    <source>
        <dbReference type="ARBA" id="ARBA00008883"/>
    </source>
</evidence>
<sequence>MEEREIHLRDYWRVIQKRRLTVLTFFILTLVLTIIGVFTSNLEPTWEATTRLLIEKNESSSPIIESQGYVRWDPQFLETQFQIIRSKPVAVKVVERLGLATRYGSWFLETDEEKGSLWEDAVSWGRDVMKSFSATEEQDEGLEGASITNEDIIANALIEELKIKPTKDSKIVNISYEFDNPVIASMVVNAFTRAYMDELLEMRMKATGYTVEWMSKKAEEQRKQLEAAEKALNAYMRQQDIVAIENNINIGPQRVNELSAKMTVEETRKEELRAISERLRTVTTEEALTVPAVSDDEAIQDIRRDLVKAEQTILEHSKKYGRRHPVMIRSTNELALLQDKLATETKRVIQSIQNNYEMARENVKNLKAQLLAAKSEAITLSEKYVQYKILKRDVETYRHLYNALIAKIKEQTLSEEVQTVSVWTVEAAVPPVEPVDTHRARNLLLGVLLGLFGGVGLAFFVEYLDNTVKSVEEVEERFELPVLSVVSQMDAKEGRIETVLKEAPLSSVSESYKSLRVALMLTSKDTPPQRILFTSMAPADGKTTTAVNLATALANSGKKVLIIDGDLRKPNLGNLLGLTSEVGLSTYLSGNSDESVVVKTDVENLHAALAGPVPPLPSELLSSERLKAFLDSMSKVYDMVVIDSPPVMPVSDSLILSRLVDTTVVVVRAGRTTYDMLDRGLKAMEHVGADVKGLVINGAGKKNGGYYYYGYGAYYGGYAYGGDDRQKACG</sequence>
<dbReference type="PANTHER" id="PTHR32309">
    <property type="entry name" value="TYROSINE-PROTEIN KINASE"/>
    <property type="match status" value="1"/>
</dbReference>
<dbReference type="CDD" id="cd05387">
    <property type="entry name" value="BY-kinase"/>
    <property type="match status" value="1"/>
</dbReference>
<keyword evidence="7" id="KW-0808">Transferase</keyword>
<feature type="domain" description="Polysaccharide chain length determinant N-terminal" evidence="18">
    <location>
        <begin position="5"/>
        <end position="95"/>
    </location>
</feature>
<proteinExistence type="inferred from homology"/>
<keyword evidence="10" id="KW-0418">Kinase</keyword>
<evidence type="ECO:0000256" key="10">
    <source>
        <dbReference type="ARBA" id="ARBA00022777"/>
    </source>
</evidence>
<keyword evidence="9" id="KW-0547">Nucleotide-binding</keyword>
<gene>
    <name evidence="21" type="ORF">MSL71_42360</name>
</gene>
<evidence type="ECO:0000256" key="15">
    <source>
        <dbReference type="ARBA" id="ARBA00051245"/>
    </source>
</evidence>
<evidence type="ECO:0000256" key="7">
    <source>
        <dbReference type="ARBA" id="ARBA00022679"/>
    </source>
</evidence>
<keyword evidence="14" id="KW-0829">Tyrosine-protein kinase</keyword>
<dbReference type="InterPro" id="IPR025669">
    <property type="entry name" value="AAA_dom"/>
</dbReference>
<reference evidence="21 22" key="1">
    <citation type="submission" date="2019-03" db="EMBL/GenBank/DDBJ databases">
        <authorList>
            <person name="Nijsse B."/>
        </authorList>
    </citation>
    <scope>NUCLEOTIDE SEQUENCE [LARGE SCALE GENOMIC DNA]</scope>
    <source>
        <strain evidence="21">Desulfoluna butyratoxydans MSL71</strain>
    </source>
</reference>
<evidence type="ECO:0000313" key="22">
    <source>
        <dbReference type="Proteomes" id="UP000507962"/>
    </source>
</evidence>
<dbReference type="GO" id="GO:0004715">
    <property type="term" value="F:non-membrane spanning protein tyrosine kinase activity"/>
    <property type="evidence" value="ECO:0007669"/>
    <property type="project" value="UniProtKB-EC"/>
</dbReference>
<keyword evidence="6" id="KW-0997">Cell inner membrane</keyword>
<accession>A0A4U8YT76</accession>
<dbReference type="NCBIfam" id="TIGR01007">
    <property type="entry name" value="eps_fam"/>
    <property type="match status" value="1"/>
</dbReference>
<evidence type="ECO:0000256" key="14">
    <source>
        <dbReference type="ARBA" id="ARBA00023137"/>
    </source>
</evidence>
<evidence type="ECO:0000256" key="12">
    <source>
        <dbReference type="ARBA" id="ARBA00022989"/>
    </source>
</evidence>
<dbReference type="AlphaFoldDB" id="A0A4U8YT76"/>
<keyword evidence="13 17" id="KW-0472">Membrane</keyword>
<dbReference type="InterPro" id="IPR005702">
    <property type="entry name" value="Wzc-like_C"/>
</dbReference>
<feature type="coiled-coil region" evidence="16">
    <location>
        <begin position="211"/>
        <end position="275"/>
    </location>
</feature>
<comment type="similarity">
    <text evidence="2">Belongs to the CpsD/CapB family.</text>
</comment>
<evidence type="ECO:0000256" key="9">
    <source>
        <dbReference type="ARBA" id="ARBA00022741"/>
    </source>
</evidence>
<dbReference type="InterPro" id="IPR027417">
    <property type="entry name" value="P-loop_NTPase"/>
</dbReference>
<evidence type="ECO:0000259" key="18">
    <source>
        <dbReference type="Pfam" id="PF02706"/>
    </source>
</evidence>
<organism evidence="21 22">
    <name type="scientific">Desulfoluna butyratoxydans</name>
    <dbReference type="NCBI Taxonomy" id="231438"/>
    <lineage>
        <taxon>Bacteria</taxon>
        <taxon>Pseudomonadati</taxon>
        <taxon>Thermodesulfobacteriota</taxon>
        <taxon>Desulfobacteria</taxon>
        <taxon>Desulfobacterales</taxon>
        <taxon>Desulfolunaceae</taxon>
        <taxon>Desulfoluna</taxon>
    </lineage>
</organism>
<keyword evidence="12 17" id="KW-1133">Transmembrane helix</keyword>
<dbReference type="Pfam" id="PF13807">
    <property type="entry name" value="GNVR"/>
    <property type="match status" value="1"/>
</dbReference>
<evidence type="ECO:0000256" key="2">
    <source>
        <dbReference type="ARBA" id="ARBA00007316"/>
    </source>
</evidence>
<keyword evidence="22" id="KW-1185">Reference proteome</keyword>
<dbReference type="InterPro" id="IPR032807">
    <property type="entry name" value="GNVR"/>
</dbReference>
<comment type="subcellular location">
    <subcellularLocation>
        <location evidence="1">Cell inner membrane</location>
        <topology evidence="1">Multi-pass membrane protein</topology>
    </subcellularLocation>
</comment>
<comment type="similarity">
    <text evidence="3">Belongs to the etk/wzc family.</text>
</comment>
<feature type="coiled-coil region" evidence="16">
    <location>
        <begin position="299"/>
        <end position="383"/>
    </location>
</feature>
<dbReference type="PANTHER" id="PTHR32309:SF13">
    <property type="entry name" value="FERRIC ENTEROBACTIN TRANSPORT PROTEIN FEPE"/>
    <property type="match status" value="1"/>
</dbReference>
<keyword evidence="8 17" id="KW-0812">Transmembrane</keyword>
<name>A0A4U8YT76_9BACT</name>
<dbReference type="Pfam" id="PF02706">
    <property type="entry name" value="Wzz"/>
    <property type="match status" value="1"/>
</dbReference>
<evidence type="ECO:0000259" key="19">
    <source>
        <dbReference type="Pfam" id="PF13614"/>
    </source>
</evidence>
<evidence type="ECO:0000256" key="16">
    <source>
        <dbReference type="SAM" id="Coils"/>
    </source>
</evidence>
<keyword evidence="5" id="KW-1003">Cell membrane</keyword>
<dbReference type="GO" id="GO:0005524">
    <property type="term" value="F:ATP binding"/>
    <property type="evidence" value="ECO:0007669"/>
    <property type="project" value="UniProtKB-KW"/>
</dbReference>
<evidence type="ECO:0000256" key="4">
    <source>
        <dbReference type="ARBA" id="ARBA00011903"/>
    </source>
</evidence>
<evidence type="ECO:0000313" key="21">
    <source>
        <dbReference type="EMBL" id="VFQ46569.1"/>
    </source>
</evidence>
<dbReference type="SUPFAM" id="SSF52540">
    <property type="entry name" value="P-loop containing nucleoside triphosphate hydrolases"/>
    <property type="match status" value="1"/>
</dbReference>
<evidence type="ECO:0000256" key="6">
    <source>
        <dbReference type="ARBA" id="ARBA00022519"/>
    </source>
</evidence>
<evidence type="ECO:0000259" key="20">
    <source>
        <dbReference type="Pfam" id="PF13807"/>
    </source>
</evidence>
<dbReference type="FunFam" id="3.40.50.300:FF:000527">
    <property type="entry name" value="Tyrosine-protein kinase etk"/>
    <property type="match status" value="1"/>
</dbReference>
<keyword evidence="16" id="KW-0175">Coiled coil</keyword>
<comment type="catalytic activity">
    <reaction evidence="15">
        <text>L-tyrosyl-[protein] + ATP = O-phospho-L-tyrosyl-[protein] + ADP + H(+)</text>
        <dbReference type="Rhea" id="RHEA:10596"/>
        <dbReference type="Rhea" id="RHEA-COMP:10136"/>
        <dbReference type="Rhea" id="RHEA-COMP:20101"/>
        <dbReference type="ChEBI" id="CHEBI:15378"/>
        <dbReference type="ChEBI" id="CHEBI:30616"/>
        <dbReference type="ChEBI" id="CHEBI:46858"/>
        <dbReference type="ChEBI" id="CHEBI:61978"/>
        <dbReference type="ChEBI" id="CHEBI:456216"/>
        <dbReference type="EC" id="2.7.10.2"/>
    </reaction>
</comment>
<evidence type="ECO:0000256" key="5">
    <source>
        <dbReference type="ARBA" id="ARBA00022475"/>
    </source>
</evidence>
<dbReference type="EC" id="2.7.10.2" evidence="4"/>
<protein>
    <recommendedName>
        <fullName evidence="4">non-specific protein-tyrosine kinase</fullName>
        <ecNumber evidence="4">2.7.10.2</ecNumber>
    </recommendedName>
</protein>
<dbReference type="RefSeq" id="WP_180144587.1">
    <property type="nucleotide sequence ID" value="NZ_CAADHO010000010.1"/>
</dbReference>
<evidence type="ECO:0000256" key="17">
    <source>
        <dbReference type="SAM" id="Phobius"/>
    </source>
</evidence>
<evidence type="ECO:0000256" key="13">
    <source>
        <dbReference type="ARBA" id="ARBA00023136"/>
    </source>
</evidence>
<evidence type="ECO:0000256" key="1">
    <source>
        <dbReference type="ARBA" id="ARBA00004429"/>
    </source>
</evidence>
<dbReference type="GO" id="GO:0042802">
    <property type="term" value="F:identical protein binding"/>
    <property type="evidence" value="ECO:0007669"/>
    <property type="project" value="UniProtKB-ARBA"/>
</dbReference>
<dbReference type="Gene3D" id="3.40.50.300">
    <property type="entry name" value="P-loop containing nucleotide triphosphate hydrolases"/>
    <property type="match status" value="1"/>
</dbReference>
<evidence type="ECO:0000256" key="8">
    <source>
        <dbReference type="ARBA" id="ARBA00022692"/>
    </source>
</evidence>
<dbReference type="InterPro" id="IPR003856">
    <property type="entry name" value="LPS_length_determ_N"/>
</dbReference>
<dbReference type="Pfam" id="PF13614">
    <property type="entry name" value="AAA_31"/>
    <property type="match status" value="1"/>
</dbReference>
<dbReference type="Proteomes" id="UP000507962">
    <property type="component" value="Unassembled WGS sequence"/>
</dbReference>
<feature type="transmembrane region" description="Helical" evidence="17">
    <location>
        <begin position="20"/>
        <end position="38"/>
    </location>
</feature>
<feature type="domain" description="Tyrosine-protein kinase G-rich" evidence="20">
    <location>
        <begin position="390"/>
        <end position="460"/>
    </location>
</feature>
<dbReference type="EMBL" id="CAADHO010000010">
    <property type="protein sequence ID" value="VFQ46569.1"/>
    <property type="molecule type" value="Genomic_DNA"/>
</dbReference>
<feature type="domain" description="AAA" evidence="19">
    <location>
        <begin position="541"/>
        <end position="668"/>
    </location>
</feature>
<dbReference type="InterPro" id="IPR050445">
    <property type="entry name" value="Bact_polysacc_biosynth/exp"/>
</dbReference>
<evidence type="ECO:0000256" key="11">
    <source>
        <dbReference type="ARBA" id="ARBA00022840"/>
    </source>
</evidence>